<dbReference type="InterPro" id="IPR053013">
    <property type="entry name" value="LAT"/>
</dbReference>
<evidence type="ECO:0000313" key="5">
    <source>
        <dbReference type="Proteomes" id="UP000294847"/>
    </source>
</evidence>
<feature type="region of interest" description="Disordered" evidence="1">
    <location>
        <begin position="201"/>
        <end position="224"/>
    </location>
</feature>
<dbReference type="EMBL" id="CP034209">
    <property type="protein sequence ID" value="QBZ64297.1"/>
    <property type="molecule type" value="Genomic_DNA"/>
</dbReference>
<evidence type="ECO:0000259" key="2">
    <source>
        <dbReference type="Pfam" id="PF00583"/>
    </source>
</evidence>
<evidence type="ECO:0000313" key="4">
    <source>
        <dbReference type="EMBL" id="QBZ64297.1"/>
    </source>
</evidence>
<dbReference type="InterPro" id="IPR055100">
    <property type="entry name" value="GNAT_LYC1-like"/>
</dbReference>
<accession>A0A4P7NPQ6</accession>
<dbReference type="CDD" id="cd04301">
    <property type="entry name" value="NAT_SF"/>
    <property type="match status" value="1"/>
</dbReference>
<protein>
    <submittedName>
        <fullName evidence="4">Uncharacterized protein</fullName>
    </submittedName>
</protein>
<feature type="domain" description="N-acetyltransferase" evidence="2">
    <location>
        <begin position="105"/>
        <end position="141"/>
    </location>
</feature>
<dbReference type="PANTHER" id="PTHR34815">
    <property type="entry name" value="LYSINE ACETYLTRANSFERASE"/>
    <property type="match status" value="1"/>
</dbReference>
<dbReference type="InterPro" id="IPR000182">
    <property type="entry name" value="GNAT_dom"/>
</dbReference>
<dbReference type="Gene3D" id="3.40.630.30">
    <property type="match status" value="1"/>
</dbReference>
<dbReference type="Pfam" id="PF22998">
    <property type="entry name" value="GNAT_LYC1-like"/>
    <property type="match status" value="1"/>
</dbReference>
<dbReference type="PANTHER" id="PTHR34815:SF4">
    <property type="entry name" value="N-ACETYLTRANSFERASE DOMAIN-CONTAINING PROTEIN"/>
    <property type="match status" value="1"/>
</dbReference>
<dbReference type="Proteomes" id="UP000294847">
    <property type="component" value="Chromosome 6"/>
</dbReference>
<dbReference type="InterPro" id="IPR016181">
    <property type="entry name" value="Acyl_CoA_acyltransferase"/>
</dbReference>
<name>A0A4P7NPQ6_PYROR</name>
<dbReference type="SUPFAM" id="SSF55729">
    <property type="entry name" value="Acyl-CoA N-acyltransferases (Nat)"/>
    <property type="match status" value="1"/>
</dbReference>
<dbReference type="Pfam" id="PF00583">
    <property type="entry name" value="Acetyltransf_1"/>
    <property type="match status" value="1"/>
</dbReference>
<sequence>MGSIGQDLPSASSPNLVVTEATAEELRRIWISTYNNWGRALSLPDYIERERYITTIPGSSEGRMTSWVLVEADKSPEERQVLSSCDTWRKPAVAISPGGKHVEDGIAHVIGGVFTAPEFRGKGYASRMMTEVSKILKSYQADQVSHSHGKAVRQTNGKGVSEVNKDGQSSVLFSALYSDIGKGFYAKHGWRPYSSTHISWTPTHSDDATPTSSDASENPHQVRPLQESELAELCAIDERLIRERLPAEAARTGRPAVAIIPCLDNVQWHLRREEYVTSHMYADGRVPSIRGAVWGPPGGRLWAYWMRGYYGAVEDNTLNVLRVVVENPDDARVEDLAEGFRAIVELARAEAGRWDMGEVQFWNPEGVVKELVHRCGVDYAVVHRQEESIASLMWYGEGGEDREVEWIVNEKIAWC</sequence>
<reference evidence="4 5" key="1">
    <citation type="journal article" date="2019" name="Mol. Biol. Evol.">
        <title>Blast fungal genomes show frequent chromosomal changes, gene gains and losses, and effector gene turnover.</title>
        <authorList>
            <person name="Gomez Luciano L.B."/>
            <person name="Jason Tsai I."/>
            <person name="Chuma I."/>
            <person name="Tosa Y."/>
            <person name="Chen Y.H."/>
            <person name="Li J.Y."/>
            <person name="Li M.Y."/>
            <person name="Jade Lu M.Y."/>
            <person name="Nakayashiki H."/>
            <person name="Li W.H."/>
        </authorList>
    </citation>
    <scope>NUCLEOTIDE SEQUENCE [LARGE SCALE GENOMIC DNA]</scope>
    <source>
        <strain evidence="4">MZ5-1-6</strain>
    </source>
</reference>
<dbReference type="GO" id="GO:0016747">
    <property type="term" value="F:acyltransferase activity, transferring groups other than amino-acyl groups"/>
    <property type="evidence" value="ECO:0007669"/>
    <property type="project" value="InterPro"/>
</dbReference>
<dbReference type="AlphaFoldDB" id="A0A4P7NPQ6"/>
<organism evidence="4 5">
    <name type="scientific">Pyricularia oryzae</name>
    <name type="common">Rice blast fungus</name>
    <name type="synonym">Magnaporthe oryzae</name>
    <dbReference type="NCBI Taxonomy" id="318829"/>
    <lineage>
        <taxon>Eukaryota</taxon>
        <taxon>Fungi</taxon>
        <taxon>Dikarya</taxon>
        <taxon>Ascomycota</taxon>
        <taxon>Pezizomycotina</taxon>
        <taxon>Sordariomycetes</taxon>
        <taxon>Sordariomycetidae</taxon>
        <taxon>Magnaporthales</taxon>
        <taxon>Pyriculariaceae</taxon>
        <taxon>Pyricularia</taxon>
    </lineage>
</organism>
<evidence type="ECO:0000259" key="3">
    <source>
        <dbReference type="Pfam" id="PF22998"/>
    </source>
</evidence>
<proteinExistence type="predicted"/>
<feature type="domain" description="LYC1 C-terminal" evidence="3">
    <location>
        <begin position="209"/>
        <end position="415"/>
    </location>
</feature>
<gene>
    <name evidence="4" type="ORF">PoMZ_05992</name>
</gene>
<dbReference type="VEuPathDB" id="FungiDB:M_BR32_EuGene_00125451"/>
<evidence type="ECO:0000256" key="1">
    <source>
        <dbReference type="SAM" id="MobiDB-lite"/>
    </source>
</evidence>